<feature type="transmembrane region" description="Helical" evidence="1">
    <location>
        <begin position="38"/>
        <end position="58"/>
    </location>
</feature>
<dbReference type="HOGENOM" id="CLU_800770_0_0_2"/>
<proteinExistence type="predicted"/>
<dbReference type="InterPro" id="IPR036259">
    <property type="entry name" value="MFS_trans_sf"/>
</dbReference>
<feature type="transmembrane region" description="Helical" evidence="1">
    <location>
        <begin position="206"/>
        <end position="226"/>
    </location>
</feature>
<dbReference type="EMBL" id="CP001731">
    <property type="protein sequence ID" value="ADB87243.1"/>
    <property type="molecule type" value="Genomic_DNA"/>
</dbReference>
<reference evidence="3" key="1">
    <citation type="journal article" date="2009" name="Proc. Natl. Acad. Sci. U.S.A.">
        <title>Biogeography of the Sulfolobus islandicus pan-genome.</title>
        <authorList>
            <person name="Reno M.L."/>
            <person name="Held N.L."/>
            <person name="Fields C.J."/>
            <person name="Burke P.V."/>
            <person name="Whitaker R.J."/>
        </authorList>
    </citation>
    <scope>NUCLEOTIDE SEQUENCE [LARGE SCALE GENOMIC DNA]</scope>
    <source>
        <strain evidence="3">L.D.8.5 / Lassen #2</strain>
    </source>
</reference>
<keyword evidence="1" id="KW-1133">Transmembrane helix</keyword>
<gene>
    <name evidence="2" type="ordered locus">LD85_1576</name>
</gene>
<feature type="transmembrane region" description="Helical" evidence="1">
    <location>
        <begin position="70"/>
        <end position="91"/>
    </location>
</feature>
<feature type="transmembrane region" description="Helical" evidence="1">
    <location>
        <begin position="7"/>
        <end position="26"/>
    </location>
</feature>
<evidence type="ECO:0000313" key="3">
    <source>
        <dbReference type="Proteomes" id="UP000001404"/>
    </source>
</evidence>
<evidence type="ECO:0000313" key="2">
    <source>
        <dbReference type="EMBL" id="ADB87243.1"/>
    </source>
</evidence>
<feature type="transmembrane region" description="Helical" evidence="1">
    <location>
        <begin position="261"/>
        <end position="279"/>
    </location>
</feature>
<dbReference type="KEGG" id="sii:LD85_1576"/>
<keyword evidence="1" id="KW-0812">Transmembrane</keyword>
<dbReference type="Proteomes" id="UP000001404">
    <property type="component" value="Chromosome"/>
</dbReference>
<keyword evidence="1" id="KW-0472">Membrane</keyword>
<feature type="transmembrane region" description="Helical" evidence="1">
    <location>
        <begin position="232"/>
        <end position="249"/>
    </location>
</feature>
<feature type="transmembrane region" description="Helical" evidence="1">
    <location>
        <begin position="168"/>
        <end position="185"/>
    </location>
</feature>
<name>D2PC23_SACI9</name>
<protein>
    <submittedName>
        <fullName evidence="2">Transport protein, putative</fullName>
    </submittedName>
</protein>
<feature type="transmembrane region" description="Helical" evidence="1">
    <location>
        <begin position="111"/>
        <end position="133"/>
    </location>
</feature>
<dbReference type="SUPFAM" id="SSF103473">
    <property type="entry name" value="MFS general substrate transporter"/>
    <property type="match status" value="1"/>
</dbReference>
<feature type="transmembrane region" description="Helical" evidence="1">
    <location>
        <begin position="314"/>
        <end position="333"/>
    </location>
</feature>
<organism evidence="2 3">
    <name type="scientific">Saccharolobus islandicus (strain L.D.8.5 / Lassen #2)</name>
    <name type="common">Sulfolobus islandicus</name>
    <dbReference type="NCBI Taxonomy" id="425944"/>
    <lineage>
        <taxon>Archaea</taxon>
        <taxon>Thermoproteota</taxon>
        <taxon>Thermoprotei</taxon>
        <taxon>Sulfolobales</taxon>
        <taxon>Sulfolobaceae</taxon>
        <taxon>Saccharolobus</taxon>
    </lineage>
</organism>
<dbReference type="AlphaFoldDB" id="D2PC23"/>
<sequence length="351" mass="39003">MKRTENLLISIPNTLAIFTSLLWGFLKTCIVMISKKEFLPILAYSIPTYVLVYPSFFVNTLAREFPYWEAFLLLSLPFLGRIIGSLIYQFFKSYIIPLLTLSILTLLQIDLNIIFPVRFLIGIIFGLMTSYAVDNAVKTNNLVLGLTTAGWSIGWILSYIAYTTIHNWNQICIISSIIIVSIAFLDRRVSLDKIKINISLPKTSSIIVYFSALTPAFTLQIIPSIFEKAHTTWLILPSYLLSIAVYAILPIIASKIGLKRCIIITTLGILISGITTFLITPYTLLPYTSLGLGILSLIPKYLTTKNEKANTLGIALNIGSIGGLIIPTLYTIIPTSPESILVITSIILLTI</sequence>
<accession>D2PC23</accession>
<evidence type="ECO:0000256" key="1">
    <source>
        <dbReference type="SAM" id="Phobius"/>
    </source>
</evidence>
<feature type="transmembrane region" description="Helical" evidence="1">
    <location>
        <begin position="142"/>
        <end position="162"/>
    </location>
</feature>